<dbReference type="EMBL" id="BGZK01000728">
    <property type="protein sequence ID" value="GBP58136.1"/>
    <property type="molecule type" value="Genomic_DNA"/>
</dbReference>
<dbReference type="OrthoDB" id="271628at2759"/>
<dbReference type="SUPFAM" id="SSF52799">
    <property type="entry name" value="(Phosphotyrosine protein) phosphatases II"/>
    <property type="match status" value="1"/>
</dbReference>
<keyword evidence="4" id="KW-1185">Reference proteome</keyword>
<evidence type="ECO:0000313" key="4">
    <source>
        <dbReference type="Proteomes" id="UP000299102"/>
    </source>
</evidence>
<accession>A0A4C1X326</accession>
<dbReference type="CDD" id="cd14537">
    <property type="entry name" value="PTP-MTMR10-like"/>
    <property type="match status" value="1"/>
</dbReference>
<dbReference type="AlphaFoldDB" id="A0A4C1X326"/>
<evidence type="ECO:0000313" key="3">
    <source>
        <dbReference type="EMBL" id="GBP58136.1"/>
    </source>
</evidence>
<name>A0A4C1X326_EUMVA</name>
<sequence length="601" mass="67853">MSGSDSMVKSVVFESAGTGIDPKRSFANSSIDQGRLITMALVHHAFPKRHHLLFAYDYREPYYPTLPADMNMFLRPADWKKELERCECPHWRITCINGTSDGFMPTAGETLIVPSSMLDYSLIDTARLYRAGRVPVWVWGRPDGAALLRSGETLQTEASMTAESIFLEQVRRSHPKLRQPRILYLCGGQAGYADAVTAPLPALAALHASYNKLLDLCTPTTLRGFWEQDSQYYSILDSSKWLRHVAGCLALADEAAASLDANDTVVLVEGEGVDYCAVVSCLTQLLLDPHCRTISGFQSLIQKEWVALGHPFCDRLGLLTPTNPKDQANNTERAPVFLLFLDCVWQLQNQFPTEFQFSETYLTTLWDCCHNQLFDTFIFNCPRDRELAVSKFLYFKKRHYGFHRDFTARDLTLLTHLTTQSVENEGEALGNFVLRPVWDWGEQFSEQDMSMFYNPLYAGGKLQPLSQRMSRSSITSMESRLERLRPCAAPPAVELWSQCYERWLLPLDAAGAGRVQYHIYNVAVLDQIHRLKEKMVSLSIMSRHSTGEAEAGALKRHLVPRFYPFSCSRAQDAPTTLDAMQVSLIDASQLLDSQSLLNAPD</sequence>
<dbReference type="InterPro" id="IPR029021">
    <property type="entry name" value="Prot-tyrosine_phosphatase-like"/>
</dbReference>
<dbReference type="GO" id="GO:0005737">
    <property type="term" value="C:cytoplasm"/>
    <property type="evidence" value="ECO:0007669"/>
    <property type="project" value="TreeGrafter"/>
</dbReference>
<protein>
    <submittedName>
        <fullName evidence="3">Myotubularin-related protein 10-A</fullName>
    </submittedName>
</protein>
<dbReference type="PANTHER" id="PTHR10807:SF110">
    <property type="entry name" value="FI17948P1"/>
    <property type="match status" value="1"/>
</dbReference>
<dbReference type="GO" id="GO:0016020">
    <property type="term" value="C:membrane"/>
    <property type="evidence" value="ECO:0007669"/>
    <property type="project" value="TreeGrafter"/>
</dbReference>
<organism evidence="3 4">
    <name type="scientific">Eumeta variegata</name>
    <name type="common">Bagworm moth</name>
    <name type="synonym">Eumeta japonica</name>
    <dbReference type="NCBI Taxonomy" id="151549"/>
    <lineage>
        <taxon>Eukaryota</taxon>
        <taxon>Metazoa</taxon>
        <taxon>Ecdysozoa</taxon>
        <taxon>Arthropoda</taxon>
        <taxon>Hexapoda</taxon>
        <taxon>Insecta</taxon>
        <taxon>Pterygota</taxon>
        <taxon>Neoptera</taxon>
        <taxon>Endopterygota</taxon>
        <taxon>Lepidoptera</taxon>
        <taxon>Glossata</taxon>
        <taxon>Ditrysia</taxon>
        <taxon>Tineoidea</taxon>
        <taxon>Psychidae</taxon>
        <taxon>Oiketicinae</taxon>
        <taxon>Eumeta</taxon>
    </lineage>
</organism>
<proteinExistence type="inferred from homology"/>
<dbReference type="Pfam" id="PF06602">
    <property type="entry name" value="Myotub-related"/>
    <property type="match status" value="2"/>
</dbReference>
<reference evidence="3 4" key="1">
    <citation type="journal article" date="2019" name="Commun. Biol.">
        <title>The bagworm genome reveals a unique fibroin gene that provides high tensile strength.</title>
        <authorList>
            <person name="Kono N."/>
            <person name="Nakamura H."/>
            <person name="Ohtoshi R."/>
            <person name="Tomita M."/>
            <person name="Numata K."/>
            <person name="Arakawa K."/>
        </authorList>
    </citation>
    <scope>NUCLEOTIDE SEQUENCE [LARGE SCALE GENOMIC DNA]</scope>
</reference>
<comment type="caution">
    <text evidence="3">The sequence shown here is derived from an EMBL/GenBank/DDBJ whole genome shotgun (WGS) entry which is preliminary data.</text>
</comment>
<dbReference type="InterPro" id="IPR010569">
    <property type="entry name" value="Myotubularin-like_Pase_dom"/>
</dbReference>
<dbReference type="PROSITE" id="PS51339">
    <property type="entry name" value="PPASE_MYOTUBULARIN"/>
    <property type="match status" value="1"/>
</dbReference>
<gene>
    <name evidence="3" type="primary">mtmr10-a</name>
    <name evidence="3" type="ORF">EVAR_86298_1</name>
</gene>
<evidence type="ECO:0000259" key="2">
    <source>
        <dbReference type="PROSITE" id="PS51339"/>
    </source>
</evidence>
<dbReference type="InterPro" id="IPR030564">
    <property type="entry name" value="Myotubularin"/>
</dbReference>
<dbReference type="Proteomes" id="UP000299102">
    <property type="component" value="Unassembled WGS sequence"/>
</dbReference>
<dbReference type="GO" id="GO:0046856">
    <property type="term" value="P:phosphatidylinositol dephosphorylation"/>
    <property type="evidence" value="ECO:0007669"/>
    <property type="project" value="TreeGrafter"/>
</dbReference>
<dbReference type="STRING" id="151549.A0A4C1X326"/>
<dbReference type="PANTHER" id="PTHR10807">
    <property type="entry name" value="MYOTUBULARIN-RELATED"/>
    <property type="match status" value="1"/>
</dbReference>
<feature type="domain" description="Myotubularin phosphatase" evidence="2">
    <location>
        <begin position="73"/>
        <end position="500"/>
    </location>
</feature>
<evidence type="ECO:0000256" key="1">
    <source>
        <dbReference type="ARBA" id="ARBA00007471"/>
    </source>
</evidence>
<comment type="similarity">
    <text evidence="1">Belongs to the protein-tyrosine phosphatase family. Non-receptor class myotubularin subfamily.</text>
</comment>